<sequence>MGFFLIFISWGDVFFREVFHVMICPYAGKGA</sequence>
<dbReference type="Proteomes" id="UP000255326">
    <property type="component" value="Unassembled WGS sequence"/>
</dbReference>
<name>A0A370GNW2_9BACI</name>
<organism evidence="1 2">
    <name type="scientific">Falsibacillus pallidus</name>
    <dbReference type="NCBI Taxonomy" id="493781"/>
    <lineage>
        <taxon>Bacteria</taxon>
        <taxon>Bacillati</taxon>
        <taxon>Bacillota</taxon>
        <taxon>Bacilli</taxon>
        <taxon>Bacillales</taxon>
        <taxon>Bacillaceae</taxon>
        <taxon>Falsibacillus</taxon>
    </lineage>
</organism>
<proteinExistence type="predicted"/>
<reference evidence="1 2" key="1">
    <citation type="submission" date="2018-07" db="EMBL/GenBank/DDBJ databases">
        <title>Genomic Encyclopedia of Type Strains, Phase IV (KMG-IV): sequencing the most valuable type-strain genomes for metagenomic binning, comparative biology and taxonomic classification.</title>
        <authorList>
            <person name="Goeker M."/>
        </authorList>
    </citation>
    <scope>NUCLEOTIDE SEQUENCE [LARGE SCALE GENOMIC DNA]</scope>
    <source>
        <strain evidence="1 2">DSM 25281</strain>
    </source>
</reference>
<evidence type="ECO:0000313" key="1">
    <source>
        <dbReference type="EMBL" id="RDI45428.1"/>
    </source>
</evidence>
<gene>
    <name evidence="1" type="ORF">DFR59_10253</name>
</gene>
<dbReference type="EMBL" id="QQAY01000002">
    <property type="protein sequence ID" value="RDI45428.1"/>
    <property type="molecule type" value="Genomic_DNA"/>
</dbReference>
<keyword evidence="2" id="KW-1185">Reference proteome</keyword>
<protein>
    <submittedName>
        <fullName evidence="1">Uncharacterized protein</fullName>
    </submittedName>
</protein>
<accession>A0A370GNW2</accession>
<dbReference type="AlphaFoldDB" id="A0A370GNW2"/>
<comment type="caution">
    <text evidence="1">The sequence shown here is derived from an EMBL/GenBank/DDBJ whole genome shotgun (WGS) entry which is preliminary data.</text>
</comment>
<evidence type="ECO:0000313" key="2">
    <source>
        <dbReference type="Proteomes" id="UP000255326"/>
    </source>
</evidence>